<name>A0A512H915_9PROT</name>
<evidence type="ECO:0000313" key="3">
    <source>
        <dbReference type="Proteomes" id="UP000321567"/>
    </source>
</evidence>
<gene>
    <name evidence="2" type="ORF">ROR02_20740</name>
</gene>
<keyword evidence="3" id="KW-1185">Reference proteome</keyword>
<evidence type="ECO:0000313" key="2">
    <source>
        <dbReference type="EMBL" id="GEO81943.1"/>
    </source>
</evidence>
<feature type="compositionally biased region" description="Basic and acidic residues" evidence="1">
    <location>
        <begin position="1"/>
        <end position="24"/>
    </location>
</feature>
<dbReference type="Proteomes" id="UP000321567">
    <property type="component" value="Unassembled WGS sequence"/>
</dbReference>
<comment type="caution">
    <text evidence="2">The sequence shown here is derived from an EMBL/GenBank/DDBJ whole genome shotgun (WGS) entry which is preliminary data.</text>
</comment>
<dbReference type="EMBL" id="BJZO01000054">
    <property type="protein sequence ID" value="GEO81943.1"/>
    <property type="molecule type" value="Genomic_DNA"/>
</dbReference>
<organism evidence="2 3">
    <name type="scientific">Pararhodospirillum oryzae</name>
    <dbReference type="NCBI Taxonomy" id="478448"/>
    <lineage>
        <taxon>Bacteria</taxon>
        <taxon>Pseudomonadati</taxon>
        <taxon>Pseudomonadota</taxon>
        <taxon>Alphaproteobacteria</taxon>
        <taxon>Rhodospirillales</taxon>
        <taxon>Rhodospirillaceae</taxon>
        <taxon>Pararhodospirillum</taxon>
    </lineage>
</organism>
<protein>
    <submittedName>
        <fullName evidence="2">Uncharacterized protein</fullName>
    </submittedName>
</protein>
<dbReference type="AlphaFoldDB" id="A0A512H915"/>
<feature type="compositionally biased region" description="Basic residues" evidence="1">
    <location>
        <begin position="47"/>
        <end position="59"/>
    </location>
</feature>
<reference evidence="2 3" key="1">
    <citation type="submission" date="2019-07" db="EMBL/GenBank/DDBJ databases">
        <title>Whole genome shotgun sequence of Rhodospirillum oryzae NBRC 107573.</title>
        <authorList>
            <person name="Hosoyama A."/>
            <person name="Uohara A."/>
            <person name="Ohji S."/>
            <person name="Ichikawa N."/>
        </authorList>
    </citation>
    <scope>NUCLEOTIDE SEQUENCE [LARGE SCALE GENOMIC DNA]</scope>
    <source>
        <strain evidence="2 3">NBRC 107573</strain>
    </source>
</reference>
<accession>A0A512H915</accession>
<feature type="compositionally biased region" description="Basic and acidic residues" evidence="1">
    <location>
        <begin position="31"/>
        <end position="46"/>
    </location>
</feature>
<sequence>MREAPGDGRERESGRKRIEKEKLKGIGWTQGRHECQTRAGRHEQRPPRRPARYPSRRPTGRPEAGKSKGWLAWRGGDTFLRDCITRGLALADVGDYGPGLSGAVVAQG</sequence>
<evidence type="ECO:0000256" key="1">
    <source>
        <dbReference type="SAM" id="MobiDB-lite"/>
    </source>
</evidence>
<proteinExistence type="predicted"/>
<feature type="region of interest" description="Disordered" evidence="1">
    <location>
        <begin position="1"/>
        <end position="69"/>
    </location>
</feature>